<sequence length="134" mass="14554">MTDHTSRNPASQSNEDDSWATVTHGLQRRLTNPAWLARAAGVGLSSVSVGFVSIFLLVLERGGELTLITRPLSMRIALAVPPLIAILALATTVGAILGWRNRYWSLSARIHQTILALLGIGFTWQLHVLGFTVL</sequence>
<dbReference type="Proteomes" id="UP000219689">
    <property type="component" value="Unassembled WGS sequence"/>
</dbReference>
<name>A0A2A5QTQ0_9EURY</name>
<dbReference type="OrthoDB" id="307918at2157"/>
<accession>A0A2A5QTQ0</accession>
<gene>
    <name evidence="2" type="ORF">CP557_06530</name>
</gene>
<keyword evidence="3" id="KW-1185">Reference proteome</keyword>
<dbReference type="EMBL" id="NXNI01000001">
    <property type="protein sequence ID" value="PCR90226.1"/>
    <property type="molecule type" value="Genomic_DNA"/>
</dbReference>
<reference evidence="2 3" key="1">
    <citation type="submission" date="2017-09" db="EMBL/GenBank/DDBJ databases">
        <title>Genome sequences of Natrinema ejinorence JCM 13890T.</title>
        <authorList>
            <person name="Roh S.W."/>
            <person name="Kim Y.B."/>
            <person name="Kim J.Y."/>
        </authorList>
    </citation>
    <scope>NUCLEOTIDE SEQUENCE [LARGE SCALE GENOMIC DNA]</scope>
    <source>
        <strain evidence="2 3">JCM 13890</strain>
    </source>
</reference>
<keyword evidence="1" id="KW-0812">Transmembrane</keyword>
<dbReference type="AlphaFoldDB" id="A0A2A5QTQ0"/>
<proteinExistence type="predicted"/>
<dbReference type="RefSeq" id="WP_097379171.1">
    <property type="nucleotide sequence ID" value="NZ_NXNI01000001.1"/>
</dbReference>
<evidence type="ECO:0000256" key="1">
    <source>
        <dbReference type="SAM" id="Phobius"/>
    </source>
</evidence>
<comment type="caution">
    <text evidence="2">The sequence shown here is derived from an EMBL/GenBank/DDBJ whole genome shotgun (WGS) entry which is preliminary data.</text>
</comment>
<evidence type="ECO:0000313" key="3">
    <source>
        <dbReference type="Proteomes" id="UP000219689"/>
    </source>
</evidence>
<keyword evidence="1" id="KW-1133">Transmembrane helix</keyword>
<organism evidence="2 3">
    <name type="scientific">Natrinema ejinorense</name>
    <dbReference type="NCBI Taxonomy" id="373386"/>
    <lineage>
        <taxon>Archaea</taxon>
        <taxon>Methanobacteriati</taxon>
        <taxon>Methanobacteriota</taxon>
        <taxon>Stenosarchaea group</taxon>
        <taxon>Halobacteria</taxon>
        <taxon>Halobacteriales</taxon>
        <taxon>Natrialbaceae</taxon>
        <taxon>Natrinema</taxon>
    </lineage>
</organism>
<feature type="transmembrane region" description="Helical" evidence="1">
    <location>
        <begin position="113"/>
        <end position="133"/>
    </location>
</feature>
<protein>
    <submittedName>
        <fullName evidence="2">Uncharacterized protein</fullName>
    </submittedName>
</protein>
<keyword evidence="1" id="KW-0472">Membrane</keyword>
<evidence type="ECO:0000313" key="2">
    <source>
        <dbReference type="EMBL" id="PCR90226.1"/>
    </source>
</evidence>
<feature type="transmembrane region" description="Helical" evidence="1">
    <location>
        <begin position="79"/>
        <end position="101"/>
    </location>
</feature>
<feature type="transmembrane region" description="Helical" evidence="1">
    <location>
        <begin position="35"/>
        <end position="59"/>
    </location>
</feature>